<gene>
    <name evidence="1" type="ORF">CQ14_10725</name>
</gene>
<evidence type="ECO:0000313" key="1">
    <source>
        <dbReference type="EMBL" id="KRR25441.1"/>
    </source>
</evidence>
<protein>
    <submittedName>
        <fullName evidence="1">Uncharacterized protein</fullName>
    </submittedName>
</protein>
<dbReference type="AlphaFoldDB" id="A0A0R3N047"/>
<reference evidence="1 2" key="1">
    <citation type="submission" date="2014-03" db="EMBL/GenBank/DDBJ databases">
        <title>Bradyrhizobium valentinum sp. nov., isolated from effective nodules of Lupinus mariae-josephae, a lupine endemic of basic-lime soils in Eastern Spain.</title>
        <authorList>
            <person name="Duran D."/>
            <person name="Rey L."/>
            <person name="Navarro A."/>
            <person name="Busquets A."/>
            <person name="Imperial J."/>
            <person name="Ruiz-Argueso T."/>
        </authorList>
    </citation>
    <scope>NUCLEOTIDE SEQUENCE [LARGE SCALE GENOMIC DNA]</scope>
    <source>
        <strain evidence="1 2">CCBAU 23086</strain>
    </source>
</reference>
<dbReference type="RefSeq" id="WP_057858096.1">
    <property type="nucleotide sequence ID" value="NZ_LLYB01000057.1"/>
</dbReference>
<dbReference type="OrthoDB" id="8240456at2"/>
<sequence>MDVARTKRWKATETVLKRACAALPPPTLAVRAQFEASITQFREYVSHNELGLAFDELCLAAELVNCRGAVWRDLERAAEFMSLSDRAQEMRKRFLNAPVGET</sequence>
<accession>A0A0R3N047</accession>
<dbReference type="EMBL" id="LLYB01000057">
    <property type="protein sequence ID" value="KRR25441.1"/>
    <property type="molecule type" value="Genomic_DNA"/>
</dbReference>
<dbReference type="Proteomes" id="UP000051660">
    <property type="component" value="Unassembled WGS sequence"/>
</dbReference>
<comment type="caution">
    <text evidence="1">The sequence shown here is derived from an EMBL/GenBank/DDBJ whole genome shotgun (WGS) entry which is preliminary data.</text>
</comment>
<evidence type="ECO:0000313" key="2">
    <source>
        <dbReference type="Proteomes" id="UP000051660"/>
    </source>
</evidence>
<proteinExistence type="predicted"/>
<organism evidence="1 2">
    <name type="scientific">Bradyrhizobium lablabi</name>
    <dbReference type="NCBI Taxonomy" id="722472"/>
    <lineage>
        <taxon>Bacteria</taxon>
        <taxon>Pseudomonadati</taxon>
        <taxon>Pseudomonadota</taxon>
        <taxon>Alphaproteobacteria</taxon>
        <taxon>Hyphomicrobiales</taxon>
        <taxon>Nitrobacteraceae</taxon>
        <taxon>Bradyrhizobium</taxon>
    </lineage>
</organism>
<name>A0A0R3N047_9BRAD</name>